<evidence type="ECO:0000313" key="1">
    <source>
        <dbReference type="EMBL" id="KAJ4729236.1"/>
    </source>
</evidence>
<accession>A0ACC1Z0F6</accession>
<comment type="caution">
    <text evidence="1">The sequence shown here is derived from an EMBL/GenBank/DDBJ whole genome shotgun (WGS) entry which is preliminary data.</text>
</comment>
<gene>
    <name evidence="1" type="ORF">OWV82_002050</name>
</gene>
<proteinExistence type="predicted"/>
<organism evidence="1 2">
    <name type="scientific">Melia azedarach</name>
    <name type="common">Chinaberry tree</name>
    <dbReference type="NCBI Taxonomy" id="155640"/>
    <lineage>
        <taxon>Eukaryota</taxon>
        <taxon>Viridiplantae</taxon>
        <taxon>Streptophyta</taxon>
        <taxon>Embryophyta</taxon>
        <taxon>Tracheophyta</taxon>
        <taxon>Spermatophyta</taxon>
        <taxon>Magnoliopsida</taxon>
        <taxon>eudicotyledons</taxon>
        <taxon>Gunneridae</taxon>
        <taxon>Pentapetalae</taxon>
        <taxon>rosids</taxon>
        <taxon>malvids</taxon>
        <taxon>Sapindales</taxon>
        <taxon>Meliaceae</taxon>
        <taxon>Melia</taxon>
    </lineage>
</organism>
<keyword evidence="1" id="KW-0808">Transferase</keyword>
<keyword evidence="2" id="KW-1185">Reference proteome</keyword>
<evidence type="ECO:0000313" key="2">
    <source>
        <dbReference type="Proteomes" id="UP001164539"/>
    </source>
</evidence>
<dbReference type="Proteomes" id="UP001164539">
    <property type="component" value="Chromosome 1"/>
</dbReference>
<dbReference type="EMBL" id="CM051394">
    <property type="protein sequence ID" value="KAJ4729236.1"/>
    <property type="molecule type" value="Genomic_DNA"/>
</dbReference>
<sequence length="1028" mass="113354">MEKPNRKLPEQSKSKTPDVKNVKGGSKTSFLAGSVEDSKENGVRVSKNGNEVVVGGDLGGGVVAVVKTKVVDTEIEVNDEASSENLHESDPFDDAENEVAGDCIDTNDGISLLVDVSSELGKEDSNDFYERENGGSLSEKRGNSDGKIEEMSDSEDAEEEDSSDGEYEFCVGDFVWGKIKSHPWWPGQIYDSSDASEYALKVKHRDRILVAYFDGTFAWCHPSQLKPFEKYFEKFSKLSSSKNFVNAVQKAVDEIGRLVELKMACSCVPKESLVGLARPLAANSGIKLGVLVPEGGIAKLWNYLFGPAECLTLLKHVAQVASSNNKLQLTELKGWLSAFYRVSGRYQLATYHDPQPIPGLEDNDQNRALDLNHDAAEAPIQGPVEEETNQSLLQKCDRDSENGQYQRRKQKSIAEIMEGYVDTRVKNVEDVMKEGTSLGNSAPLSSRKKRKGSDDASGGSNSSSKPKRRKVTKLLESTLATGSEIPSIETDGCSAKEETKKVLLSKEKKSKGSCIENDGQSKKETNASPVSVERKTVQRDESEAKEQTEKVFLSRERKKSKYLSPPFTSINKRQSKKDIEAESLKVSSESRMAERMTRAAVNLVGSESGPILTCNDEVTQKKDAEAVGADHEKSHNPSLGTQKLEQSLTIDTMKVKAPPNEVLSGIRCTAIDLYSLEKNNSLDVVEGFISTFRSSVYCNGPNYRIYKESQRDRKRKTPDSESVSSARYQNQTDQKSPEQRSWRTKMKNNEESKMMKDDSTKSDGPILKQAARTPDMKTKDRETDGKEKSDKPKFKAAARTLDMKTKDRETDGKGKSDKPKHKPAARSQDKKRKDKETDGKAAPAMIANNKDTDGKALRTSLFVTFNSGSSLPSKSDLIKIYSKFGALDEEETEMFYDNFCAQVVFLRSSDAEEAFKSSQLISPFAASNAAFELRNFSSTSKMRELKEISKAKPLAAKAGGKTLEMESAAKSSGGEVSPFTYLKQKLEMIASVLENSEGKISPELKSKLEGDVKDLLEKVNTVVSSSLS</sequence>
<keyword evidence="1" id="KW-0418">Kinase</keyword>
<name>A0ACC1Z0F6_MELAZ</name>
<reference evidence="1 2" key="1">
    <citation type="journal article" date="2023" name="Science">
        <title>Complex scaffold remodeling in plant triterpene biosynthesis.</title>
        <authorList>
            <person name="De La Pena R."/>
            <person name="Hodgson H."/>
            <person name="Liu J.C."/>
            <person name="Stephenson M.J."/>
            <person name="Martin A.C."/>
            <person name="Owen C."/>
            <person name="Harkess A."/>
            <person name="Leebens-Mack J."/>
            <person name="Jimenez L.E."/>
            <person name="Osbourn A."/>
            <person name="Sattely E.S."/>
        </authorList>
    </citation>
    <scope>NUCLEOTIDE SEQUENCE [LARGE SCALE GENOMIC DNA]</scope>
    <source>
        <strain evidence="2">cv. JPN11</strain>
        <tissue evidence="1">Leaf</tissue>
    </source>
</reference>
<protein>
    <submittedName>
        <fullName evidence="1">Serine/threonine-protein kinase ATM</fullName>
    </submittedName>
</protein>